<dbReference type="Pfam" id="PF02913">
    <property type="entry name" value="FAD-oxidase_C"/>
    <property type="match status" value="1"/>
</dbReference>
<comment type="similarity">
    <text evidence="2">Belongs to the FAD-binding oxidoreductase/transferase type 4 family.</text>
</comment>
<dbReference type="PANTHER" id="PTHR43716">
    <property type="entry name" value="D-2-HYDROXYGLUTARATE DEHYDROGENASE, MITOCHONDRIAL"/>
    <property type="match status" value="1"/>
</dbReference>
<dbReference type="PROSITE" id="PS51387">
    <property type="entry name" value="FAD_PCMH"/>
    <property type="match status" value="1"/>
</dbReference>
<dbReference type="InterPro" id="IPR004113">
    <property type="entry name" value="FAD-bd_oxidored_4_C"/>
</dbReference>
<dbReference type="GO" id="GO:0004458">
    <property type="term" value="F:D-lactate dehydrogenase (cytochrome) activity"/>
    <property type="evidence" value="ECO:0007669"/>
    <property type="project" value="UniProtKB-EC"/>
</dbReference>
<proteinExistence type="inferred from homology"/>
<dbReference type="OrthoDB" id="5332616at2759"/>
<name>A0A2T9YMI4_9FUNG</name>
<keyword evidence="5" id="KW-0560">Oxidoreductase</keyword>
<keyword evidence="4" id="KW-0274">FAD</keyword>
<dbReference type="PANTHER" id="PTHR43716:SF1">
    <property type="entry name" value="D-2-HYDROXYGLUTARATE DEHYDROGENASE, MITOCHONDRIAL"/>
    <property type="match status" value="1"/>
</dbReference>
<dbReference type="InterPro" id="IPR016164">
    <property type="entry name" value="FAD-linked_Oxase-like_C"/>
</dbReference>
<gene>
    <name evidence="8" type="ORF">BB559_003269</name>
</gene>
<evidence type="ECO:0000256" key="4">
    <source>
        <dbReference type="ARBA" id="ARBA00022827"/>
    </source>
</evidence>
<dbReference type="InterPro" id="IPR016166">
    <property type="entry name" value="FAD-bd_PCMH"/>
</dbReference>
<comment type="caution">
    <text evidence="8">The sequence shown here is derived from an EMBL/GenBank/DDBJ whole genome shotgun (WGS) entry which is preliminary data.</text>
</comment>
<dbReference type="EMBL" id="MBFT01000321">
    <property type="protein sequence ID" value="PVU93484.1"/>
    <property type="molecule type" value="Genomic_DNA"/>
</dbReference>
<dbReference type="Proteomes" id="UP000245699">
    <property type="component" value="Unassembled WGS sequence"/>
</dbReference>
<protein>
    <recommendedName>
        <fullName evidence="7">FAD-binding PCMH-type domain-containing protein</fullName>
    </recommendedName>
</protein>
<dbReference type="SUPFAM" id="SSF56176">
    <property type="entry name" value="FAD-binding/transporter-associated domain-like"/>
    <property type="match status" value="1"/>
</dbReference>
<dbReference type="InterPro" id="IPR051264">
    <property type="entry name" value="FAD-oxidored/transferase_4"/>
</dbReference>
<feature type="domain" description="FAD-binding PCMH-type" evidence="7">
    <location>
        <begin position="113"/>
        <end position="292"/>
    </location>
</feature>
<dbReference type="GO" id="GO:0071949">
    <property type="term" value="F:FAD binding"/>
    <property type="evidence" value="ECO:0007669"/>
    <property type="project" value="InterPro"/>
</dbReference>
<evidence type="ECO:0000259" key="7">
    <source>
        <dbReference type="PROSITE" id="PS51387"/>
    </source>
</evidence>
<dbReference type="FunFam" id="3.30.70.2190:FF:000001">
    <property type="entry name" value="D-2-hydroxyglutarate dehydrogenase mitochondrial"/>
    <property type="match status" value="1"/>
</dbReference>
<keyword evidence="9" id="KW-1185">Reference proteome</keyword>
<dbReference type="InterPro" id="IPR016169">
    <property type="entry name" value="FAD-bd_PCMH_sub2"/>
</dbReference>
<dbReference type="GO" id="GO:0005739">
    <property type="term" value="C:mitochondrion"/>
    <property type="evidence" value="ECO:0007669"/>
    <property type="project" value="TreeGrafter"/>
</dbReference>
<evidence type="ECO:0000256" key="5">
    <source>
        <dbReference type="ARBA" id="ARBA00023002"/>
    </source>
</evidence>
<sequence>MLRLSYTTLSKNKNLSLATLHPTSKQNKFQCYPKTSLFFQPHKKPVLVRTHFSRHSSSYTLSRNPKYKQVDSDDASFFSSVLGKQNVLAAKSIGGDMSIEDLEKYNSAWLNIYSGSSKIVLFPETTHHVSKIMEYCNSNTIPVVPQGGNSGVQGASIPVFDEVILNMSKMNKIRSLDTDSGALVCDAGCILENLENYANEFGLTMPIDLGAKGSCHIGGNVSTNAGGLRYLKYGSLHGSVLGLEVVLPNGTVINNLSTLRKDSTGYDIKQLFIGAEGTLGVVTGVSILAAKKPMNTSVAILGLDSYKKVLQAFNLAHKHLSEILLAFEFWDADSMDAVVQLKGYKYPLDGQHKFYILIETGGSNADHDQQKLLLFLEESMENNTASDGILAQDISQQKKLWTFREEIIESMSFRKVVYKYDLSMPISKLYDIVGDTREFLIEKGLHPPHNLSENKNIEIEEDKTFPILSVNGFGHIGDGNLHLNVVAQLPEKKRGDATLKDLDESKSKVIGDQDDKVGDIIDKFVYEWIQKINGSISAEHGIGIVKPNSLHYSKNDTVIKIMKNIKNMFDPNQIMNPYKVLPK</sequence>
<dbReference type="Pfam" id="PF01565">
    <property type="entry name" value="FAD_binding_4"/>
    <property type="match status" value="1"/>
</dbReference>
<comment type="catalytic activity">
    <reaction evidence="6">
        <text>(R)-lactate + 2 Fe(III)-[cytochrome c] = 2 Fe(II)-[cytochrome c] + pyruvate + 2 H(+)</text>
        <dbReference type="Rhea" id="RHEA:13521"/>
        <dbReference type="Rhea" id="RHEA-COMP:10350"/>
        <dbReference type="Rhea" id="RHEA-COMP:14399"/>
        <dbReference type="ChEBI" id="CHEBI:15361"/>
        <dbReference type="ChEBI" id="CHEBI:15378"/>
        <dbReference type="ChEBI" id="CHEBI:16004"/>
        <dbReference type="ChEBI" id="CHEBI:29033"/>
        <dbReference type="ChEBI" id="CHEBI:29034"/>
        <dbReference type="EC" id="1.1.2.4"/>
    </reaction>
</comment>
<dbReference type="SUPFAM" id="SSF55103">
    <property type="entry name" value="FAD-linked oxidases, C-terminal domain"/>
    <property type="match status" value="1"/>
</dbReference>
<comment type="cofactor">
    <cofactor evidence="1">
        <name>FAD</name>
        <dbReference type="ChEBI" id="CHEBI:57692"/>
    </cofactor>
</comment>
<evidence type="ECO:0000256" key="3">
    <source>
        <dbReference type="ARBA" id="ARBA00022630"/>
    </source>
</evidence>
<evidence type="ECO:0000313" key="8">
    <source>
        <dbReference type="EMBL" id="PVU93484.1"/>
    </source>
</evidence>
<dbReference type="Gene3D" id="3.30.465.10">
    <property type="match status" value="1"/>
</dbReference>
<organism evidence="8 9">
    <name type="scientific">Furculomyces boomerangus</name>
    <dbReference type="NCBI Taxonomy" id="61424"/>
    <lineage>
        <taxon>Eukaryota</taxon>
        <taxon>Fungi</taxon>
        <taxon>Fungi incertae sedis</taxon>
        <taxon>Zoopagomycota</taxon>
        <taxon>Kickxellomycotina</taxon>
        <taxon>Harpellomycetes</taxon>
        <taxon>Harpellales</taxon>
        <taxon>Harpellaceae</taxon>
        <taxon>Furculomyces</taxon>
    </lineage>
</organism>
<dbReference type="Gene3D" id="3.30.70.2740">
    <property type="match status" value="1"/>
</dbReference>
<dbReference type="STRING" id="61424.A0A2T9YMI4"/>
<dbReference type="InterPro" id="IPR036318">
    <property type="entry name" value="FAD-bd_PCMH-like_sf"/>
</dbReference>
<reference evidence="8 9" key="1">
    <citation type="journal article" date="2018" name="MBio">
        <title>Comparative Genomics Reveals the Core Gene Toolbox for the Fungus-Insect Symbiosis.</title>
        <authorList>
            <person name="Wang Y."/>
            <person name="Stata M."/>
            <person name="Wang W."/>
            <person name="Stajich J.E."/>
            <person name="White M.M."/>
            <person name="Moncalvo J.M."/>
        </authorList>
    </citation>
    <scope>NUCLEOTIDE SEQUENCE [LARGE SCALE GENOMIC DNA]</scope>
    <source>
        <strain evidence="8 9">AUS-77-4</strain>
    </source>
</reference>
<keyword evidence="3" id="KW-0285">Flavoprotein</keyword>
<evidence type="ECO:0000256" key="6">
    <source>
        <dbReference type="ARBA" id="ARBA00051436"/>
    </source>
</evidence>
<dbReference type="InterPro" id="IPR016171">
    <property type="entry name" value="Vanillyl_alc_oxidase_C-sub2"/>
</dbReference>
<dbReference type="AlphaFoldDB" id="A0A2T9YMI4"/>
<dbReference type="InterPro" id="IPR006094">
    <property type="entry name" value="Oxid_FAD_bind_N"/>
</dbReference>
<dbReference type="Gene3D" id="3.30.70.2190">
    <property type="match status" value="1"/>
</dbReference>
<dbReference type="FunFam" id="3.30.465.10:FF:000001">
    <property type="entry name" value="D-2-hydroxyglutarate dehydrogenase, mitochondrial"/>
    <property type="match status" value="1"/>
</dbReference>
<accession>A0A2T9YMI4</accession>
<dbReference type="FunFam" id="3.30.43.10:FF:000011">
    <property type="entry name" value="D-lactate dehydrogenase (Cytochrome)"/>
    <property type="match status" value="1"/>
</dbReference>
<evidence type="ECO:0000313" key="9">
    <source>
        <dbReference type="Proteomes" id="UP000245699"/>
    </source>
</evidence>
<evidence type="ECO:0000256" key="2">
    <source>
        <dbReference type="ARBA" id="ARBA00008000"/>
    </source>
</evidence>
<evidence type="ECO:0000256" key="1">
    <source>
        <dbReference type="ARBA" id="ARBA00001974"/>
    </source>
</evidence>
<dbReference type="FunFam" id="1.10.45.10:FF:000001">
    <property type="entry name" value="D-lactate dehydrogenase mitochondrial"/>
    <property type="match status" value="1"/>
</dbReference>
<dbReference type="Gene3D" id="1.10.45.10">
    <property type="entry name" value="Vanillyl-alcohol Oxidase, Chain A, domain 4"/>
    <property type="match status" value="1"/>
</dbReference>